<accession>A0A542E0V0</accession>
<reference evidence="1 2" key="1">
    <citation type="submission" date="2019-06" db="EMBL/GenBank/DDBJ databases">
        <title>Sequencing the genomes of 1000 actinobacteria strains.</title>
        <authorList>
            <person name="Klenk H.-P."/>
        </authorList>
    </citation>
    <scope>NUCLEOTIDE SEQUENCE [LARGE SCALE GENOMIC DNA]</scope>
    <source>
        <strain evidence="1 2">DSM 18607</strain>
    </source>
</reference>
<dbReference type="PANTHER" id="PTHR10091:SF0">
    <property type="entry name" value="GALACTOSE MUTAROTASE"/>
    <property type="match status" value="1"/>
</dbReference>
<dbReference type="EMBL" id="VFMN01000001">
    <property type="protein sequence ID" value="TQJ08956.1"/>
    <property type="molecule type" value="Genomic_DNA"/>
</dbReference>
<organism evidence="1 2">
    <name type="scientific">Lapillicoccus jejuensis</name>
    <dbReference type="NCBI Taxonomy" id="402171"/>
    <lineage>
        <taxon>Bacteria</taxon>
        <taxon>Bacillati</taxon>
        <taxon>Actinomycetota</taxon>
        <taxon>Actinomycetes</taxon>
        <taxon>Micrococcales</taxon>
        <taxon>Intrasporangiaceae</taxon>
        <taxon>Lapillicoccus</taxon>
    </lineage>
</organism>
<dbReference type="GO" id="GO:0033499">
    <property type="term" value="P:galactose catabolic process via UDP-galactose, Leloir pathway"/>
    <property type="evidence" value="ECO:0007669"/>
    <property type="project" value="TreeGrafter"/>
</dbReference>
<name>A0A542E0V0_9MICO</name>
<dbReference type="InterPro" id="IPR008183">
    <property type="entry name" value="Aldose_1/G6P_1-epimerase"/>
</dbReference>
<dbReference type="Proteomes" id="UP000317893">
    <property type="component" value="Unassembled WGS sequence"/>
</dbReference>
<dbReference type="GO" id="GO:0004034">
    <property type="term" value="F:aldose 1-epimerase activity"/>
    <property type="evidence" value="ECO:0007669"/>
    <property type="project" value="TreeGrafter"/>
</dbReference>
<dbReference type="GO" id="GO:0030246">
    <property type="term" value="F:carbohydrate binding"/>
    <property type="evidence" value="ECO:0007669"/>
    <property type="project" value="InterPro"/>
</dbReference>
<dbReference type="InterPro" id="IPR037480">
    <property type="entry name" value="YihR-like"/>
</dbReference>
<sequence length="332" mass="35557">MAGADRAGAVRARVARVSAAPDPTDPALPSGQQWTLRHGADEVTVVEVGGGLRTWTRDGVDVLAGYPADAMALAGRGQLLVPWPNRVADGRWSWDGVDLKLPLTEPDLHNASHGLVRWASWHLVGQESDQDGANLTVGHRLHPQPGWGWVLDLEVRYALHDDGLTVTTSVTNRSGSAAPYGYGAHPYLSLGDTPLADVVLTVPARRWLEVTPDRLLPVATHPVDGTPYDFRRSRPVGDTALDNAFTDVERDGDGRWSVVVEGVPHGRLTLWGDEHHPWLQVFTGRATSATEGSNGIAVEPMTCPPGALVSGTDLVVLEPGVTHTATWGVRVG</sequence>
<evidence type="ECO:0000313" key="2">
    <source>
        <dbReference type="Proteomes" id="UP000317893"/>
    </source>
</evidence>
<dbReference type="InterPro" id="IPR011013">
    <property type="entry name" value="Gal_mutarotase_sf_dom"/>
</dbReference>
<dbReference type="CDD" id="cd09022">
    <property type="entry name" value="Aldose_epim_Ec_YihR"/>
    <property type="match status" value="1"/>
</dbReference>
<dbReference type="GO" id="GO:0006006">
    <property type="term" value="P:glucose metabolic process"/>
    <property type="evidence" value="ECO:0007669"/>
    <property type="project" value="TreeGrafter"/>
</dbReference>
<dbReference type="SUPFAM" id="SSF74650">
    <property type="entry name" value="Galactose mutarotase-like"/>
    <property type="match status" value="1"/>
</dbReference>
<dbReference type="PANTHER" id="PTHR10091">
    <property type="entry name" value="ALDOSE-1-EPIMERASE"/>
    <property type="match status" value="1"/>
</dbReference>
<keyword evidence="2" id="KW-1185">Reference proteome</keyword>
<gene>
    <name evidence="1" type="ORF">FB458_2057</name>
</gene>
<dbReference type="Gene3D" id="2.70.98.10">
    <property type="match status" value="1"/>
</dbReference>
<dbReference type="AlphaFoldDB" id="A0A542E0V0"/>
<comment type="caution">
    <text evidence="1">The sequence shown here is derived from an EMBL/GenBank/DDBJ whole genome shotgun (WGS) entry which is preliminary data.</text>
</comment>
<evidence type="ECO:0000313" key="1">
    <source>
        <dbReference type="EMBL" id="TQJ08956.1"/>
    </source>
</evidence>
<dbReference type="Pfam" id="PF01263">
    <property type="entry name" value="Aldose_epim"/>
    <property type="match status" value="1"/>
</dbReference>
<proteinExistence type="predicted"/>
<protein>
    <submittedName>
        <fullName evidence="1">Aldose 1-epimerase</fullName>
    </submittedName>
</protein>
<dbReference type="InterPro" id="IPR014718">
    <property type="entry name" value="GH-type_carb-bd"/>
</dbReference>